<dbReference type="InterPro" id="IPR051675">
    <property type="entry name" value="Endo/Exo/Phosphatase_dom_1"/>
</dbReference>
<evidence type="ECO:0000313" key="2">
    <source>
        <dbReference type="EMBL" id="BDQ37034.1"/>
    </source>
</evidence>
<organism evidence="2 3">
    <name type="scientific">Pseudodesulfovibrio nedwellii</name>
    <dbReference type="NCBI Taxonomy" id="2973072"/>
    <lineage>
        <taxon>Bacteria</taxon>
        <taxon>Pseudomonadati</taxon>
        <taxon>Thermodesulfobacteriota</taxon>
        <taxon>Desulfovibrionia</taxon>
        <taxon>Desulfovibrionales</taxon>
        <taxon>Desulfovibrionaceae</taxon>
    </lineage>
</organism>
<dbReference type="EMBL" id="AP026709">
    <property type="protein sequence ID" value="BDQ37034.1"/>
    <property type="molecule type" value="Genomic_DNA"/>
</dbReference>
<feature type="chain" id="PRO_5047241058" description="Helix-hairpin-helix domain-containing protein" evidence="1">
    <location>
        <begin position="24"/>
        <end position="98"/>
    </location>
</feature>
<dbReference type="Gene3D" id="1.10.150.320">
    <property type="entry name" value="Photosystem II 12 kDa extrinsic protein"/>
    <property type="match status" value="1"/>
</dbReference>
<sequence length="98" mass="10638">MKNIIIALTLLLTIAIASVPAFAGDNDGKLNLNTATVEQLVAIDGIDQPMAEAIIELRTENEEFVDMDELLDVDGIDSTLLRKLSKFLFLEPASSCNC</sequence>
<evidence type="ECO:0008006" key="4">
    <source>
        <dbReference type="Google" id="ProtNLM"/>
    </source>
</evidence>
<keyword evidence="1" id="KW-0732">Signal</keyword>
<accession>A0ABM8B0E4</accession>
<dbReference type="SUPFAM" id="SSF47781">
    <property type="entry name" value="RuvA domain 2-like"/>
    <property type="match status" value="1"/>
</dbReference>
<gene>
    <name evidence="2" type="ORF">SYK_13940</name>
</gene>
<protein>
    <recommendedName>
        <fullName evidence="4">Helix-hairpin-helix domain-containing protein</fullName>
    </recommendedName>
</protein>
<dbReference type="Proteomes" id="UP001317742">
    <property type="component" value="Chromosome"/>
</dbReference>
<keyword evidence="3" id="KW-1185">Reference proteome</keyword>
<dbReference type="RefSeq" id="WP_281762902.1">
    <property type="nucleotide sequence ID" value="NZ_AP026709.1"/>
</dbReference>
<dbReference type="InterPro" id="IPR010994">
    <property type="entry name" value="RuvA_2-like"/>
</dbReference>
<dbReference type="PANTHER" id="PTHR21180:SF32">
    <property type="entry name" value="ENDONUCLEASE_EXONUCLEASE_PHOSPHATASE FAMILY DOMAIN-CONTAINING PROTEIN 1"/>
    <property type="match status" value="1"/>
</dbReference>
<dbReference type="Pfam" id="PF12836">
    <property type="entry name" value="HHH_3"/>
    <property type="match status" value="1"/>
</dbReference>
<reference evidence="2 3" key="1">
    <citation type="submission" date="2022-08" db="EMBL/GenBank/DDBJ databases">
        <title>Genome Sequence of the sulphate-reducing bacterium, Pseudodesulfovibrio sp. SYK.</title>
        <authorList>
            <person name="Kondo R."/>
            <person name="Kataoka T."/>
        </authorList>
    </citation>
    <scope>NUCLEOTIDE SEQUENCE [LARGE SCALE GENOMIC DNA]</scope>
    <source>
        <strain evidence="2 3">SYK</strain>
    </source>
</reference>
<name>A0ABM8B0E4_9BACT</name>
<evidence type="ECO:0000256" key="1">
    <source>
        <dbReference type="SAM" id="SignalP"/>
    </source>
</evidence>
<dbReference type="PANTHER" id="PTHR21180">
    <property type="entry name" value="ENDONUCLEASE/EXONUCLEASE/PHOSPHATASE FAMILY DOMAIN-CONTAINING PROTEIN 1"/>
    <property type="match status" value="1"/>
</dbReference>
<proteinExistence type="predicted"/>
<feature type="signal peptide" evidence="1">
    <location>
        <begin position="1"/>
        <end position="23"/>
    </location>
</feature>
<evidence type="ECO:0000313" key="3">
    <source>
        <dbReference type="Proteomes" id="UP001317742"/>
    </source>
</evidence>